<dbReference type="GO" id="GO:0046872">
    <property type="term" value="F:metal ion binding"/>
    <property type="evidence" value="ECO:0007669"/>
    <property type="project" value="UniProtKB-KW"/>
</dbReference>
<evidence type="ECO:0000259" key="9">
    <source>
        <dbReference type="Pfam" id="PF18059"/>
    </source>
</evidence>
<evidence type="ECO:0000256" key="2">
    <source>
        <dbReference type="ARBA" id="ARBA00022670"/>
    </source>
</evidence>
<keyword evidence="2" id="KW-0645">Protease</keyword>
<dbReference type="GO" id="GO:0006508">
    <property type="term" value="P:proteolysis"/>
    <property type="evidence" value="ECO:0007669"/>
    <property type="project" value="UniProtKB-KW"/>
</dbReference>
<dbReference type="SUPFAM" id="SSF51261">
    <property type="entry name" value="Duplicated hybrid motif"/>
    <property type="match status" value="1"/>
</dbReference>
<dbReference type="InterPro" id="IPR050570">
    <property type="entry name" value="Cell_wall_metabolism_enzyme"/>
</dbReference>
<comment type="cofactor">
    <cofactor evidence="1">
        <name>Zn(2+)</name>
        <dbReference type="ChEBI" id="CHEBI:29105"/>
    </cofactor>
</comment>
<keyword evidence="3" id="KW-0479">Metal-binding</keyword>
<evidence type="ECO:0000259" key="8">
    <source>
        <dbReference type="Pfam" id="PF01551"/>
    </source>
</evidence>
<dbReference type="PANTHER" id="PTHR21666">
    <property type="entry name" value="PEPTIDASE-RELATED"/>
    <property type="match status" value="1"/>
</dbReference>
<keyword evidence="6" id="KW-0482">Metalloprotease</keyword>
<dbReference type="Gene3D" id="2.70.70.10">
    <property type="entry name" value="Glucose Permease (Domain IIA)"/>
    <property type="match status" value="1"/>
</dbReference>
<dbReference type="Gene3D" id="3.10.450.350">
    <property type="match status" value="1"/>
</dbReference>
<organism evidence="10">
    <name type="scientific">Campylobacter sp. CCS1377</name>
    <dbReference type="NCBI Taxonomy" id="3158229"/>
    <lineage>
        <taxon>Bacteria</taxon>
        <taxon>Pseudomonadati</taxon>
        <taxon>Campylobacterota</taxon>
        <taxon>Epsilonproteobacteria</taxon>
        <taxon>Campylobacterales</taxon>
        <taxon>Campylobacteraceae</taxon>
        <taxon>Campylobacter</taxon>
    </lineage>
</organism>
<keyword evidence="5" id="KW-0862">Zinc</keyword>
<feature type="signal peptide" evidence="7">
    <location>
        <begin position="1"/>
        <end position="17"/>
    </location>
</feature>
<feature type="domain" description="M23ase beta-sheet core" evidence="8">
    <location>
        <begin position="239"/>
        <end position="334"/>
    </location>
</feature>
<feature type="chain" id="PRO_5043783866" evidence="7">
    <location>
        <begin position="18"/>
        <end position="387"/>
    </location>
</feature>
<dbReference type="InterPro" id="IPR016047">
    <property type="entry name" value="M23ase_b-sheet_dom"/>
</dbReference>
<evidence type="ECO:0000256" key="4">
    <source>
        <dbReference type="ARBA" id="ARBA00022801"/>
    </source>
</evidence>
<proteinExistence type="predicted"/>
<dbReference type="RefSeq" id="WP_348518244.1">
    <property type="nucleotide sequence ID" value="NZ_CP155620.1"/>
</dbReference>
<dbReference type="InterPro" id="IPR011055">
    <property type="entry name" value="Dup_hybrid_motif"/>
</dbReference>
<evidence type="ECO:0000256" key="7">
    <source>
        <dbReference type="SAM" id="SignalP"/>
    </source>
</evidence>
<protein>
    <submittedName>
        <fullName evidence="10">Peptidoglycan DD-metalloendopeptidase family protein</fullName>
    </submittedName>
</protein>
<dbReference type="AlphaFoldDB" id="A0AAU7E6B7"/>
<feature type="domain" description="Csd3 N-terminal" evidence="9">
    <location>
        <begin position="24"/>
        <end position="106"/>
    </location>
</feature>
<gene>
    <name evidence="10" type="ORF">AAH949_06160</name>
</gene>
<accession>A0AAU7E6B7</accession>
<evidence type="ECO:0000256" key="3">
    <source>
        <dbReference type="ARBA" id="ARBA00022723"/>
    </source>
</evidence>
<evidence type="ECO:0000313" key="10">
    <source>
        <dbReference type="EMBL" id="XBJ28684.1"/>
    </source>
</evidence>
<keyword evidence="4" id="KW-0378">Hydrolase</keyword>
<dbReference type="FunFam" id="2.70.70.10:FF:000002">
    <property type="entry name" value="Murein DD-endopeptidase MepM"/>
    <property type="match status" value="1"/>
</dbReference>
<dbReference type="InterPro" id="IPR040653">
    <property type="entry name" value="Csd3_N"/>
</dbReference>
<sequence>MKKIIVLLILCLSKIFAAVSVEELNWANGETFLNFLYKNSLPLSLYYNLEREDQELVTEILSDTKFYILKNDKNELEQVLIPISDDLQIHIYKDKDNKYTLNFSPISYESETKILKLKVQTSAYVDVLKQSASPALARAMVRAYRGSVDFINMQKDDEVILYYEQKRRLGNIFGDIKIKMASVQINKKAHNIYFYNDTYYNELGKEIESFLLAKPVEYTRISSHFSPARFHPVLKRYRAHLGVDYAAPTGTPVKSAGNGKITFVGTKGGYGKVVQVKHDSGYMTLYAHLSRFGKIKTGQSVKKGQVIAYVGSTGMSTGPHLHFGLYLNNKAINPLSVVKITKEQLKGQEKQNFVQAVKEYESFVENQIQNENFTPIKEEKFDSFIAF</sequence>
<dbReference type="GO" id="GO:0004222">
    <property type="term" value="F:metalloendopeptidase activity"/>
    <property type="evidence" value="ECO:0007669"/>
    <property type="project" value="TreeGrafter"/>
</dbReference>
<evidence type="ECO:0000256" key="5">
    <source>
        <dbReference type="ARBA" id="ARBA00022833"/>
    </source>
</evidence>
<dbReference type="EMBL" id="CP155620">
    <property type="protein sequence ID" value="XBJ28684.1"/>
    <property type="molecule type" value="Genomic_DNA"/>
</dbReference>
<evidence type="ECO:0000256" key="1">
    <source>
        <dbReference type="ARBA" id="ARBA00001947"/>
    </source>
</evidence>
<dbReference type="PANTHER" id="PTHR21666:SF288">
    <property type="entry name" value="CELL DIVISION PROTEIN YTFB"/>
    <property type="match status" value="1"/>
</dbReference>
<evidence type="ECO:0000256" key="6">
    <source>
        <dbReference type="ARBA" id="ARBA00023049"/>
    </source>
</evidence>
<dbReference type="Pfam" id="PF01551">
    <property type="entry name" value="Peptidase_M23"/>
    <property type="match status" value="1"/>
</dbReference>
<reference evidence="10" key="1">
    <citation type="submission" date="2024-05" db="EMBL/GenBank/DDBJ databases">
        <title>Campylobacter coli isolated from environmental waters in Slovenia.</title>
        <authorList>
            <person name="Zautner A.E."/>
            <person name="Bunk B."/>
            <person name="Riedel T."/>
            <person name="Sproeer C."/>
        </authorList>
    </citation>
    <scope>NUCLEOTIDE SEQUENCE</scope>
    <source>
        <strain evidence="10">CCS1377</strain>
    </source>
</reference>
<name>A0AAU7E6B7_9BACT</name>
<dbReference type="CDD" id="cd12797">
    <property type="entry name" value="M23_peptidase"/>
    <property type="match status" value="1"/>
</dbReference>
<keyword evidence="7" id="KW-0732">Signal</keyword>
<dbReference type="Pfam" id="PF18059">
    <property type="entry name" value="Csd3_N"/>
    <property type="match status" value="1"/>
</dbReference>